<comment type="caution">
    <text evidence="2">The sequence shown here is derived from an EMBL/GenBank/DDBJ whole genome shotgun (WGS) entry which is preliminary data.</text>
</comment>
<name>V8NGX3_OPHHA</name>
<protein>
    <submittedName>
        <fullName evidence="2">Guanine nucleotide-binding protein G(S) subunit alpha isoforms XLas</fullName>
    </submittedName>
</protein>
<gene>
    <name evidence="2" type="primary">Gnas</name>
    <name evidence="2" type="ORF">L345_12913</name>
</gene>
<dbReference type="EMBL" id="AZIM01003990">
    <property type="protein sequence ID" value="ETE61340.1"/>
    <property type="molecule type" value="Genomic_DNA"/>
</dbReference>
<accession>V8NGX3</accession>
<dbReference type="Proteomes" id="UP000018936">
    <property type="component" value="Unassembled WGS sequence"/>
</dbReference>
<evidence type="ECO:0000256" key="1">
    <source>
        <dbReference type="SAM" id="MobiDB-lite"/>
    </source>
</evidence>
<evidence type="ECO:0000313" key="3">
    <source>
        <dbReference type="Proteomes" id="UP000018936"/>
    </source>
</evidence>
<feature type="compositionally biased region" description="Basic and acidic residues" evidence="1">
    <location>
        <begin position="96"/>
        <end position="109"/>
    </location>
</feature>
<sequence length="109" mass="12337">MLRPAGQERKRRGKALSPLRGVLERDCARRRGGRGSASQSQKRCCAAPRRALPTIRSIRRPRASEQASKPASLRGESPESWIASLPTPKPLFSKQIWDDQTDKQEWMNE</sequence>
<evidence type="ECO:0000313" key="2">
    <source>
        <dbReference type="EMBL" id="ETE61340.1"/>
    </source>
</evidence>
<reference evidence="2 3" key="1">
    <citation type="journal article" date="2013" name="Proc. Natl. Acad. Sci. U.S.A.">
        <title>The king cobra genome reveals dynamic gene evolution and adaptation in the snake venom system.</title>
        <authorList>
            <person name="Vonk F.J."/>
            <person name="Casewell N.R."/>
            <person name="Henkel C.V."/>
            <person name="Heimberg A.M."/>
            <person name="Jansen H.J."/>
            <person name="McCleary R.J."/>
            <person name="Kerkkamp H.M."/>
            <person name="Vos R.A."/>
            <person name="Guerreiro I."/>
            <person name="Calvete J.J."/>
            <person name="Wuster W."/>
            <person name="Woods A.E."/>
            <person name="Logan J.M."/>
            <person name="Harrison R.A."/>
            <person name="Castoe T.A."/>
            <person name="de Koning A.P."/>
            <person name="Pollock D.D."/>
            <person name="Yandell M."/>
            <person name="Calderon D."/>
            <person name="Renjifo C."/>
            <person name="Currier R.B."/>
            <person name="Salgado D."/>
            <person name="Pla D."/>
            <person name="Sanz L."/>
            <person name="Hyder A.S."/>
            <person name="Ribeiro J.M."/>
            <person name="Arntzen J.W."/>
            <person name="van den Thillart G.E."/>
            <person name="Boetzer M."/>
            <person name="Pirovano W."/>
            <person name="Dirks R.P."/>
            <person name="Spaink H.P."/>
            <person name="Duboule D."/>
            <person name="McGlinn E."/>
            <person name="Kini R.M."/>
            <person name="Richardson M.K."/>
        </authorList>
    </citation>
    <scope>NUCLEOTIDE SEQUENCE</scope>
    <source>
        <tissue evidence="2">Blood</tissue>
    </source>
</reference>
<organism evidence="2 3">
    <name type="scientific">Ophiophagus hannah</name>
    <name type="common">King cobra</name>
    <name type="synonym">Naja hannah</name>
    <dbReference type="NCBI Taxonomy" id="8665"/>
    <lineage>
        <taxon>Eukaryota</taxon>
        <taxon>Metazoa</taxon>
        <taxon>Chordata</taxon>
        <taxon>Craniata</taxon>
        <taxon>Vertebrata</taxon>
        <taxon>Euteleostomi</taxon>
        <taxon>Lepidosauria</taxon>
        <taxon>Squamata</taxon>
        <taxon>Bifurcata</taxon>
        <taxon>Unidentata</taxon>
        <taxon>Episquamata</taxon>
        <taxon>Toxicofera</taxon>
        <taxon>Serpentes</taxon>
        <taxon>Colubroidea</taxon>
        <taxon>Elapidae</taxon>
        <taxon>Elapinae</taxon>
        <taxon>Ophiophagus</taxon>
    </lineage>
</organism>
<proteinExistence type="predicted"/>
<keyword evidence="3" id="KW-1185">Reference proteome</keyword>
<feature type="region of interest" description="Disordered" evidence="1">
    <location>
        <begin position="1"/>
        <end position="109"/>
    </location>
</feature>
<dbReference type="AlphaFoldDB" id="V8NGX3"/>